<proteinExistence type="predicted"/>
<dbReference type="InterPro" id="IPR045188">
    <property type="entry name" value="Boi1/Boi2-like"/>
</dbReference>
<dbReference type="PANTHER" id="PTHR22902">
    <property type="entry name" value="SESQUIPEDALIAN"/>
    <property type="match status" value="1"/>
</dbReference>
<name>A0A1A6HW92_NEOLE</name>
<reference evidence="4 5" key="1">
    <citation type="submission" date="2016-06" db="EMBL/GenBank/DDBJ databases">
        <title>The Draft Genome Sequence and Annotation of the Desert Woodrat Neotoma lepida.</title>
        <authorList>
            <person name="Campbell M."/>
            <person name="Oakeson K.F."/>
            <person name="Yandell M."/>
            <person name="Halpert J.R."/>
            <person name="Dearing D."/>
        </authorList>
    </citation>
    <scope>NUCLEOTIDE SEQUENCE [LARGE SCALE GENOMIC DNA]</scope>
    <source>
        <strain evidence="4">417</strain>
        <tissue evidence="4">Liver</tissue>
    </source>
</reference>
<protein>
    <recommendedName>
        <fullName evidence="3">PH domain-containing protein</fullName>
    </recommendedName>
</protein>
<dbReference type="EMBL" id="LZPO01008101">
    <property type="protein sequence ID" value="OBS82275.1"/>
    <property type="molecule type" value="Genomic_DNA"/>
</dbReference>
<keyword evidence="5" id="KW-1185">Reference proteome</keyword>
<dbReference type="CDD" id="cd13284">
    <property type="entry name" value="PH_OSBP_ORP4"/>
    <property type="match status" value="1"/>
</dbReference>
<accession>A0A1A6HW92</accession>
<dbReference type="InterPro" id="IPR011993">
    <property type="entry name" value="PH-like_dom_sf"/>
</dbReference>
<comment type="caution">
    <text evidence="4">The sequence shown here is derived from an EMBL/GenBank/DDBJ whole genome shotgun (WGS) entry which is preliminary data.</text>
</comment>
<dbReference type="Pfam" id="PF00169">
    <property type="entry name" value="PH"/>
    <property type="match status" value="1"/>
</dbReference>
<gene>
    <name evidence="4" type="ORF">A6R68_23733</name>
</gene>
<evidence type="ECO:0000259" key="3">
    <source>
        <dbReference type="PROSITE" id="PS50003"/>
    </source>
</evidence>
<dbReference type="PROSITE" id="PS50003">
    <property type="entry name" value="PH_DOMAIN"/>
    <property type="match status" value="1"/>
</dbReference>
<organism evidence="4 5">
    <name type="scientific">Neotoma lepida</name>
    <name type="common">Desert woodrat</name>
    <dbReference type="NCBI Taxonomy" id="56216"/>
    <lineage>
        <taxon>Eukaryota</taxon>
        <taxon>Metazoa</taxon>
        <taxon>Chordata</taxon>
        <taxon>Craniata</taxon>
        <taxon>Vertebrata</taxon>
        <taxon>Euteleostomi</taxon>
        <taxon>Mammalia</taxon>
        <taxon>Eutheria</taxon>
        <taxon>Euarchontoglires</taxon>
        <taxon>Glires</taxon>
        <taxon>Rodentia</taxon>
        <taxon>Myomorpha</taxon>
        <taxon>Muroidea</taxon>
        <taxon>Cricetidae</taxon>
        <taxon>Neotominae</taxon>
        <taxon>Neotoma</taxon>
    </lineage>
</organism>
<dbReference type="SMART" id="SM00233">
    <property type="entry name" value="PH"/>
    <property type="match status" value="1"/>
</dbReference>
<dbReference type="GO" id="GO:0055037">
    <property type="term" value="C:recycling endosome"/>
    <property type="evidence" value="ECO:0007669"/>
    <property type="project" value="TreeGrafter"/>
</dbReference>
<dbReference type="AlphaFoldDB" id="A0A1A6HW92"/>
<evidence type="ECO:0000256" key="1">
    <source>
        <dbReference type="ARBA" id="ARBA00022553"/>
    </source>
</evidence>
<dbReference type="Gene3D" id="2.30.29.30">
    <property type="entry name" value="Pleckstrin-homology domain (PH domain)/Phosphotyrosine-binding domain (PTB)"/>
    <property type="match status" value="1"/>
</dbReference>
<feature type="region of interest" description="Disordered" evidence="2">
    <location>
        <begin position="1"/>
        <end position="22"/>
    </location>
</feature>
<dbReference type="GO" id="GO:0005769">
    <property type="term" value="C:early endosome"/>
    <property type="evidence" value="ECO:0007669"/>
    <property type="project" value="TreeGrafter"/>
</dbReference>
<dbReference type="GO" id="GO:0005829">
    <property type="term" value="C:cytosol"/>
    <property type="evidence" value="ECO:0007669"/>
    <property type="project" value="GOC"/>
</dbReference>
<dbReference type="GO" id="GO:0007032">
    <property type="term" value="P:endosome organization"/>
    <property type="evidence" value="ECO:0007669"/>
    <property type="project" value="TreeGrafter"/>
</dbReference>
<dbReference type="FunFam" id="2.30.29.30:FF:000074">
    <property type="entry name" value="Oxysterol-binding protein"/>
    <property type="match status" value="1"/>
</dbReference>
<dbReference type="OrthoDB" id="14833at2759"/>
<dbReference type="GO" id="GO:0001881">
    <property type="term" value="P:receptor recycling"/>
    <property type="evidence" value="ECO:0007669"/>
    <property type="project" value="TreeGrafter"/>
</dbReference>
<dbReference type="STRING" id="56216.A0A1A6HW92"/>
<dbReference type="PANTHER" id="PTHR22902:SF27">
    <property type="entry name" value="PLECKSTRIN HOMOLOGY DOMAIN-CONTAINING FAMILY A MEMBER 3"/>
    <property type="match status" value="1"/>
</dbReference>
<dbReference type="SUPFAM" id="SSF50729">
    <property type="entry name" value="PH domain-like"/>
    <property type="match status" value="1"/>
</dbReference>
<sequence length="168" mass="18654">MVSKPQPLQRPGPVKTSVGTPVSGTGVPVVSPPLDSYKGWLLKWTNYLKGYQRRWFVLGNGLLSYYRNQGEMAHTCRGTINLASARIDTEDSCGILLCNGARTYHLKASSEVDRQQWITVLELAKAKAIRERANMHTAQTCTELHCTVEVPIANTTVPFFNVPDHILS</sequence>
<evidence type="ECO:0000256" key="2">
    <source>
        <dbReference type="SAM" id="MobiDB-lite"/>
    </source>
</evidence>
<dbReference type="Proteomes" id="UP000092124">
    <property type="component" value="Unassembled WGS sequence"/>
</dbReference>
<dbReference type="InterPro" id="IPR001849">
    <property type="entry name" value="PH_domain"/>
</dbReference>
<keyword evidence="1" id="KW-0597">Phosphoprotein</keyword>
<dbReference type="GO" id="GO:0005802">
    <property type="term" value="C:trans-Golgi network"/>
    <property type="evidence" value="ECO:0007669"/>
    <property type="project" value="TreeGrafter"/>
</dbReference>
<dbReference type="GO" id="GO:0042147">
    <property type="term" value="P:retrograde transport, endosome to Golgi"/>
    <property type="evidence" value="ECO:0007669"/>
    <property type="project" value="TreeGrafter"/>
</dbReference>
<evidence type="ECO:0000313" key="4">
    <source>
        <dbReference type="EMBL" id="OBS82275.1"/>
    </source>
</evidence>
<evidence type="ECO:0000313" key="5">
    <source>
        <dbReference type="Proteomes" id="UP000092124"/>
    </source>
</evidence>
<feature type="domain" description="PH" evidence="3">
    <location>
        <begin position="34"/>
        <end position="126"/>
    </location>
</feature>